<evidence type="ECO:0000256" key="4">
    <source>
        <dbReference type="ARBA" id="ARBA00023136"/>
    </source>
</evidence>
<dbReference type="EMBL" id="JAATIS010005064">
    <property type="protein sequence ID" value="KAG2460279.1"/>
    <property type="molecule type" value="Genomic_DNA"/>
</dbReference>
<keyword evidence="2 6" id="KW-0812">Transmembrane</keyword>
<name>A0A8X7X3I3_POLSE</name>
<keyword evidence="3 6" id="KW-1133">Transmembrane helix</keyword>
<reference evidence="9 10" key="1">
    <citation type="journal article" date="2021" name="Cell">
        <title>Tracing the genetic footprints of vertebrate landing in non-teleost ray-finned fishes.</title>
        <authorList>
            <person name="Bi X."/>
            <person name="Wang K."/>
            <person name="Yang L."/>
            <person name="Pan H."/>
            <person name="Jiang H."/>
            <person name="Wei Q."/>
            <person name="Fang M."/>
            <person name="Yu H."/>
            <person name="Zhu C."/>
            <person name="Cai Y."/>
            <person name="He Y."/>
            <person name="Gan X."/>
            <person name="Zeng H."/>
            <person name="Yu D."/>
            <person name="Zhu Y."/>
            <person name="Jiang H."/>
            <person name="Qiu Q."/>
            <person name="Yang H."/>
            <person name="Zhang Y.E."/>
            <person name="Wang W."/>
            <person name="Zhu M."/>
            <person name="He S."/>
            <person name="Zhang G."/>
        </authorList>
    </citation>
    <scope>NUCLEOTIDE SEQUENCE [LARGE SCALE GENOMIC DNA]</scope>
    <source>
        <strain evidence="9">Bchr_013</strain>
    </source>
</reference>
<evidence type="ECO:0000256" key="6">
    <source>
        <dbReference type="SAM" id="Phobius"/>
    </source>
</evidence>
<evidence type="ECO:0000256" key="1">
    <source>
        <dbReference type="ARBA" id="ARBA00004370"/>
    </source>
</evidence>
<feature type="transmembrane region" description="Helical" evidence="6">
    <location>
        <begin position="150"/>
        <end position="171"/>
    </location>
</feature>
<dbReference type="Proteomes" id="UP000886611">
    <property type="component" value="Unassembled WGS sequence"/>
</dbReference>
<accession>A0A8X7X3I3</accession>
<evidence type="ECO:0000256" key="3">
    <source>
        <dbReference type="ARBA" id="ARBA00022989"/>
    </source>
</evidence>
<feature type="transmembrane region" description="Helical" evidence="6">
    <location>
        <begin position="262"/>
        <end position="282"/>
    </location>
</feature>
<dbReference type="GO" id="GO:0016020">
    <property type="term" value="C:membrane"/>
    <property type="evidence" value="ECO:0007669"/>
    <property type="project" value="UniProtKB-SubCell"/>
</dbReference>
<dbReference type="GO" id="GO:0003723">
    <property type="term" value="F:RNA binding"/>
    <property type="evidence" value="ECO:0007669"/>
    <property type="project" value="TreeGrafter"/>
</dbReference>
<evidence type="ECO:0000259" key="8">
    <source>
        <dbReference type="Pfam" id="PF23030"/>
    </source>
</evidence>
<dbReference type="InterPro" id="IPR013057">
    <property type="entry name" value="AA_transpt_TM"/>
</dbReference>
<evidence type="ECO:0000313" key="9">
    <source>
        <dbReference type="EMBL" id="KAG2460279.1"/>
    </source>
</evidence>
<feature type="compositionally biased region" description="Basic and acidic residues" evidence="5">
    <location>
        <begin position="468"/>
        <end position="484"/>
    </location>
</feature>
<organism evidence="9 10">
    <name type="scientific">Polypterus senegalus</name>
    <name type="common">Senegal bichir</name>
    <dbReference type="NCBI Taxonomy" id="55291"/>
    <lineage>
        <taxon>Eukaryota</taxon>
        <taxon>Metazoa</taxon>
        <taxon>Chordata</taxon>
        <taxon>Craniata</taxon>
        <taxon>Vertebrata</taxon>
        <taxon>Euteleostomi</taxon>
        <taxon>Actinopterygii</taxon>
        <taxon>Polypteriformes</taxon>
        <taxon>Polypteridae</taxon>
        <taxon>Polypterus</taxon>
    </lineage>
</organism>
<feature type="compositionally biased region" description="Acidic residues" evidence="5">
    <location>
        <begin position="790"/>
        <end position="806"/>
    </location>
</feature>
<feature type="compositionally biased region" description="Basic and acidic residues" evidence="5">
    <location>
        <begin position="693"/>
        <end position="712"/>
    </location>
</feature>
<protein>
    <submittedName>
        <fullName evidence="9">S38A2 protein</fullName>
    </submittedName>
</protein>
<evidence type="ECO:0000313" key="10">
    <source>
        <dbReference type="Proteomes" id="UP000886611"/>
    </source>
</evidence>
<feature type="compositionally biased region" description="Acidic residues" evidence="5">
    <location>
        <begin position="546"/>
        <end position="559"/>
    </location>
</feature>
<feature type="domain" description="Amino acid transporter transmembrane" evidence="7">
    <location>
        <begin position="108"/>
        <end position="373"/>
    </location>
</feature>
<feature type="compositionally biased region" description="Basic residues" evidence="5">
    <location>
        <begin position="950"/>
        <end position="965"/>
    </location>
</feature>
<feature type="compositionally biased region" description="Basic and acidic residues" evidence="5">
    <location>
        <begin position="917"/>
        <end position="949"/>
    </location>
</feature>
<keyword evidence="4 6" id="KW-0472">Membrane</keyword>
<feature type="compositionally biased region" description="Acidic residues" evidence="5">
    <location>
        <begin position="497"/>
        <end position="507"/>
    </location>
</feature>
<feature type="transmembrane region" description="Helical" evidence="6">
    <location>
        <begin position="129"/>
        <end position="145"/>
    </location>
</feature>
<sequence>MKNAPKTEMSLFNASSDKDSGCSAGGNDCGYTECTKKGPINSQYHDMDPESQNFLTDYHLKKKKYETEYHPGTTSFGMSVFNLSNAIMGSGILGLSFAMANTGIALFVSELKAIILFVYFREWYLNGDYLVLLVSVIIILPLSLLKNLGYLGYTSGFSLLCMVFFLIVVIYKKFLIPCPLLLEDDALNQTLLNATSHVINSVVQNASSADDMCTPKYFVFNSQTVYAVPILTFAFVCHPAVLPIYEELKGRSRKRMQNVSNVSFFAMFVMYLLAALFGYLTFYGNVESELLHTYANVYKFDAILLIVRLAVLTAVTLTVPVVLFPIRTSLNQFLCPSKEFSWLRHIAITIFLLAFTNVLVIYVPNIKDIFGFIDFLVKECAVTCSKGDERKNTRAAGARGSKKKAESTTSRRRSTRNSKTEEPTSPQNPSSPPPNNSDSDTSVTNSATKTGGAAKKAGKRGVKRRPTKNTEDGKTGKARRETRYSSKKLRSCSSPEVSDEEVEETEQEESKLESLEENSSISQIVPSGEEQNTNGENTESNKLSDEEGSGDETINEDAPETNKIVNSNNEPECVLQKDDTIPSSEAESSEDPDEQKMENELCSLSTDEHQTDQEIQSAEEQLDSISQNAEYSAACLDTDTQPESPDDEKEMSLCSESPPSPIESDTDSPCARPADDTDMSFHSVEHQYSPIEEETKNVEVETNSKEKMDIKIDSPVSDDQNDTILLDKAPEGTEVACNLEEIEGSTHCESKEFDTINEKTEQEPFEDESVSNKNEPTINTINVPEKCLIQEEENTVIEPFSQDDNEMVPMECDSPNSENCESQTEKDEQGDSPKTEITPNTNKQEQISDNKLKSPDEIPVAEPKEPEKKEGRQRKSRFHSPSTTWSPDKEGKKERRQSRSRSRGRESPPPRRRSRSRSRERDREGDKDVQRGDSFRRDRSRERDRDRERRGRRRSRSRSRSRSRTFSKVSSSDRTEHGGHSPRRRDKFQNNNWRNSRGNEWHRRSDQDRHDTFVKDVTETDSGRIGIQAVKLDGKNQEWIIQVTTGTEISVQYGDLIVGVGVDEVALEEVLVTEIKQKIDGKQEILSQGCKIIQGMTLTIGLMKIEPIDVKVNKSLQLSPQWIVQVGPLPLAGQYEELFQLMYKITIREEEGIQEVLRVDGCDRKRKLLFKRLQIQELAVNEVKLAIKPYYQNKDITKDEYKEIVRKAVDKVCHSKSGEVNTEKVANLVKAYVDKYKHTRKIKTEEPGKI</sequence>
<feature type="compositionally biased region" description="Polar residues" evidence="5">
    <location>
        <begin position="771"/>
        <end position="782"/>
    </location>
</feature>
<dbReference type="PANTHER" id="PTHR47048:SF1">
    <property type="entry name" value="PROTEIN SCAF11"/>
    <property type="match status" value="1"/>
</dbReference>
<feature type="compositionally biased region" description="Polar residues" evidence="5">
    <location>
        <begin position="835"/>
        <end position="845"/>
    </location>
</feature>
<evidence type="ECO:0000256" key="5">
    <source>
        <dbReference type="SAM" id="MobiDB-lite"/>
    </source>
</evidence>
<dbReference type="GO" id="GO:0000245">
    <property type="term" value="P:spliceosomal complex assembly"/>
    <property type="evidence" value="ECO:0007669"/>
    <property type="project" value="TreeGrafter"/>
</dbReference>
<proteinExistence type="predicted"/>
<feature type="compositionally biased region" description="Polar residues" evidence="5">
    <location>
        <begin position="613"/>
        <end position="630"/>
    </location>
</feature>
<feature type="region of interest" description="Disordered" evidence="5">
    <location>
        <begin position="388"/>
        <end position="722"/>
    </location>
</feature>
<evidence type="ECO:0000259" key="7">
    <source>
        <dbReference type="Pfam" id="PF01490"/>
    </source>
</evidence>
<feature type="compositionally biased region" description="Basic residues" evidence="5">
    <location>
        <begin position="456"/>
        <end position="467"/>
    </location>
</feature>
<feature type="transmembrane region" description="Helical" evidence="6">
    <location>
        <begin position="224"/>
        <end position="242"/>
    </location>
</feature>
<dbReference type="PANTHER" id="PTHR47048">
    <property type="entry name" value="PROTEIN SCAF11"/>
    <property type="match status" value="1"/>
</dbReference>
<feature type="region of interest" description="Disordered" evidence="5">
    <location>
        <begin position="757"/>
        <end position="1008"/>
    </location>
</feature>
<feature type="region of interest" description="Disordered" evidence="5">
    <location>
        <begin position="1"/>
        <end position="23"/>
    </location>
</feature>
<keyword evidence="10" id="KW-1185">Reference proteome</keyword>
<dbReference type="Pfam" id="PF23030">
    <property type="entry name" value="SCAF11-like_C"/>
    <property type="match status" value="1"/>
</dbReference>
<dbReference type="InterPro" id="IPR057031">
    <property type="entry name" value="SFR19-like_C"/>
</dbReference>
<feature type="transmembrane region" description="Helical" evidence="6">
    <location>
        <begin position="302"/>
        <end position="324"/>
    </location>
</feature>
<feature type="compositionally biased region" description="Basic and acidic residues" evidence="5">
    <location>
        <begin position="846"/>
        <end position="870"/>
    </location>
</feature>
<comment type="subcellular location">
    <subcellularLocation>
        <location evidence="1">Membrane</location>
    </subcellularLocation>
</comment>
<dbReference type="Pfam" id="PF01490">
    <property type="entry name" value="Aa_trans"/>
    <property type="match status" value="1"/>
</dbReference>
<feature type="compositionally biased region" description="Basic and acidic residues" evidence="5">
    <location>
        <begin position="997"/>
        <end position="1008"/>
    </location>
</feature>
<feature type="non-terminal residue" evidence="9">
    <location>
        <position position="1"/>
    </location>
</feature>
<feature type="compositionally biased region" description="Low complexity" evidence="5">
    <location>
        <begin position="517"/>
        <end position="541"/>
    </location>
</feature>
<comment type="caution">
    <text evidence="9">The sequence shown here is derived from an EMBL/GenBank/DDBJ whole genome shotgun (WGS) entry which is preliminary data.</text>
</comment>
<feature type="non-terminal residue" evidence="9">
    <location>
        <position position="1250"/>
    </location>
</feature>
<evidence type="ECO:0000256" key="2">
    <source>
        <dbReference type="ARBA" id="ARBA00022692"/>
    </source>
</evidence>
<gene>
    <name evidence="9" type="primary">Slc38a2</name>
    <name evidence="9" type="ORF">GTO96_0021273</name>
</gene>
<feature type="transmembrane region" description="Helical" evidence="6">
    <location>
        <begin position="345"/>
        <end position="363"/>
    </location>
</feature>
<feature type="domain" description="SFR19-like C-terminal" evidence="8">
    <location>
        <begin position="1165"/>
        <end position="1246"/>
    </location>
</feature>
<feature type="compositionally biased region" description="Low complexity" evidence="5">
    <location>
        <begin position="436"/>
        <end position="455"/>
    </location>
</feature>
<feature type="transmembrane region" description="Helical" evidence="6">
    <location>
        <begin position="86"/>
        <end position="109"/>
    </location>
</feature>
<dbReference type="AlphaFoldDB" id="A0A8X7X3I3"/>
<feature type="compositionally biased region" description="Basic and acidic residues" evidence="5">
    <location>
        <begin position="823"/>
        <end position="834"/>
    </location>
</feature>